<evidence type="ECO:0000256" key="11">
    <source>
        <dbReference type="ARBA" id="ARBA00042831"/>
    </source>
</evidence>
<dbReference type="GO" id="GO:0006694">
    <property type="term" value="P:steroid biosynthetic process"/>
    <property type="evidence" value="ECO:0007669"/>
    <property type="project" value="InterPro"/>
</dbReference>
<evidence type="ECO:0000256" key="4">
    <source>
        <dbReference type="ARBA" id="ARBA00023241"/>
    </source>
</evidence>
<dbReference type="Pfam" id="PF01073">
    <property type="entry name" value="3Beta_HSD"/>
    <property type="match status" value="1"/>
</dbReference>
<dbReference type="EC" id="1.1.1.234" evidence="7"/>
<accession>A0AAD8M9P5</accession>
<evidence type="ECO:0000313" key="16">
    <source>
        <dbReference type="Proteomes" id="UP001237642"/>
    </source>
</evidence>
<evidence type="ECO:0000256" key="8">
    <source>
        <dbReference type="ARBA" id="ARBA00039057"/>
    </source>
</evidence>
<evidence type="ECO:0000256" key="1">
    <source>
        <dbReference type="ARBA" id="ARBA00004935"/>
    </source>
</evidence>
<protein>
    <recommendedName>
        <fullName evidence="9">Dihydroflavonol 4-reductase</fullName>
        <ecNumber evidence="8">1.1.1.219</ecNumber>
        <ecNumber evidence="7">1.1.1.234</ecNumber>
    </recommendedName>
    <alternativeName>
        <fullName evidence="11">Dihydrokaempferol 4-reductase</fullName>
    </alternativeName>
    <alternativeName>
        <fullName evidence="10">Flavanone 4-reductase</fullName>
    </alternativeName>
</protein>
<dbReference type="GO" id="GO:0045552">
    <property type="term" value="F:dihydroflavanol 4-reductase activity"/>
    <property type="evidence" value="ECO:0007669"/>
    <property type="project" value="UniProtKB-EC"/>
</dbReference>
<reference evidence="15" key="1">
    <citation type="submission" date="2023-02" db="EMBL/GenBank/DDBJ databases">
        <title>Genome of toxic invasive species Heracleum sosnowskyi carries increased number of genes despite the absence of recent whole-genome duplications.</title>
        <authorList>
            <person name="Schelkunov M."/>
            <person name="Shtratnikova V."/>
            <person name="Makarenko M."/>
            <person name="Klepikova A."/>
            <person name="Omelchenko D."/>
            <person name="Novikova G."/>
            <person name="Obukhova E."/>
            <person name="Bogdanov V."/>
            <person name="Penin A."/>
            <person name="Logacheva M."/>
        </authorList>
    </citation>
    <scope>NUCLEOTIDE SEQUENCE</scope>
    <source>
        <strain evidence="15">Hsosn_3</strain>
        <tissue evidence="15">Leaf</tissue>
    </source>
</reference>
<comment type="catalytic activity">
    <reaction evidence="13">
        <text>a (2R,3S,4S)-leucoanthocyanidin + NADP(+) = a (2R,3R)-dihydroflavonol + NADPH + H(+)</text>
        <dbReference type="Rhea" id="RHEA:54444"/>
        <dbReference type="ChEBI" id="CHEBI:15378"/>
        <dbReference type="ChEBI" id="CHEBI:57783"/>
        <dbReference type="ChEBI" id="CHEBI:58349"/>
        <dbReference type="ChEBI" id="CHEBI:138176"/>
        <dbReference type="ChEBI" id="CHEBI:138188"/>
        <dbReference type="EC" id="1.1.1.219"/>
    </reaction>
</comment>
<dbReference type="InterPro" id="IPR036291">
    <property type="entry name" value="NAD(P)-bd_dom_sf"/>
</dbReference>
<comment type="caution">
    <text evidence="15">The sequence shown here is derived from an EMBL/GenBank/DDBJ whole genome shotgun (WGS) entry which is preliminary data.</text>
</comment>
<dbReference type="InterPro" id="IPR050425">
    <property type="entry name" value="NAD(P)_dehydrat-like"/>
</dbReference>
<dbReference type="PANTHER" id="PTHR10366">
    <property type="entry name" value="NAD DEPENDENT EPIMERASE/DEHYDRATASE"/>
    <property type="match status" value="1"/>
</dbReference>
<proteinExistence type="inferred from homology"/>
<dbReference type="PANTHER" id="PTHR10366:SF849">
    <property type="entry name" value="NAD-DEPENDENT EPIMERASE_DEHYDRATASE DOMAIN-CONTAINING PROTEIN"/>
    <property type="match status" value="1"/>
</dbReference>
<evidence type="ECO:0000256" key="10">
    <source>
        <dbReference type="ARBA" id="ARBA00042087"/>
    </source>
</evidence>
<evidence type="ECO:0000256" key="2">
    <source>
        <dbReference type="ARBA" id="ARBA00022857"/>
    </source>
</evidence>
<name>A0AAD8M9P5_9APIA</name>
<comment type="catalytic activity">
    <reaction evidence="12">
        <text>(2S)-flavan-4-ol + NADP(+) = (2S)-flavanone + NADPH + H(+)</text>
        <dbReference type="Rhea" id="RHEA:11228"/>
        <dbReference type="ChEBI" id="CHEBI:15378"/>
        <dbReference type="ChEBI" id="CHEBI:15605"/>
        <dbReference type="ChEBI" id="CHEBI:15606"/>
        <dbReference type="ChEBI" id="CHEBI:57783"/>
        <dbReference type="ChEBI" id="CHEBI:58349"/>
        <dbReference type="EC" id="1.1.1.234"/>
    </reaction>
</comment>
<dbReference type="EC" id="1.1.1.219" evidence="8"/>
<dbReference type="GO" id="GO:0047890">
    <property type="term" value="F:flavanone 4-reductase activity"/>
    <property type="evidence" value="ECO:0007669"/>
    <property type="project" value="UniProtKB-EC"/>
</dbReference>
<keyword evidence="16" id="KW-1185">Reference proteome</keyword>
<evidence type="ECO:0000256" key="5">
    <source>
        <dbReference type="ARBA" id="ARBA00023445"/>
    </source>
</evidence>
<evidence type="ECO:0000256" key="13">
    <source>
        <dbReference type="ARBA" id="ARBA00049132"/>
    </source>
</evidence>
<dbReference type="GO" id="GO:0009813">
    <property type="term" value="P:flavonoid biosynthetic process"/>
    <property type="evidence" value="ECO:0007669"/>
    <property type="project" value="UniProtKB-KW"/>
</dbReference>
<evidence type="ECO:0000313" key="15">
    <source>
        <dbReference type="EMBL" id="KAK1364742.1"/>
    </source>
</evidence>
<reference evidence="15" key="2">
    <citation type="submission" date="2023-05" db="EMBL/GenBank/DDBJ databases">
        <authorList>
            <person name="Schelkunov M.I."/>
        </authorList>
    </citation>
    <scope>NUCLEOTIDE SEQUENCE</scope>
    <source>
        <strain evidence="15">Hsosn_3</strain>
        <tissue evidence="15">Leaf</tissue>
    </source>
</reference>
<keyword evidence="2" id="KW-0521">NADP</keyword>
<evidence type="ECO:0000256" key="7">
    <source>
        <dbReference type="ARBA" id="ARBA00039055"/>
    </source>
</evidence>
<keyword evidence="4" id="KW-0284">Flavonoid biosynthesis</keyword>
<evidence type="ECO:0000256" key="6">
    <source>
        <dbReference type="ARBA" id="ARBA00037100"/>
    </source>
</evidence>
<dbReference type="Proteomes" id="UP001237642">
    <property type="component" value="Unassembled WGS sequence"/>
</dbReference>
<comment type="pathway">
    <text evidence="1">Pigment biosynthesis; anthocyanin biosynthesis.</text>
</comment>
<keyword evidence="3" id="KW-0560">Oxidoreductase</keyword>
<dbReference type="EMBL" id="JAUIZM010000009">
    <property type="protein sequence ID" value="KAK1364742.1"/>
    <property type="molecule type" value="Genomic_DNA"/>
</dbReference>
<dbReference type="FunFam" id="3.40.50.720:FF:000085">
    <property type="entry name" value="Dihydroflavonol reductase"/>
    <property type="match status" value="1"/>
</dbReference>
<dbReference type="AlphaFoldDB" id="A0AAD8M9P5"/>
<feature type="domain" description="3-beta hydroxysteroid dehydrogenase/isomerase" evidence="14">
    <location>
        <begin position="44"/>
        <end position="217"/>
    </location>
</feature>
<gene>
    <name evidence="15" type="ORF">POM88_040303</name>
</gene>
<evidence type="ECO:0000256" key="9">
    <source>
        <dbReference type="ARBA" id="ARBA00039963"/>
    </source>
</evidence>
<evidence type="ECO:0000256" key="3">
    <source>
        <dbReference type="ARBA" id="ARBA00023002"/>
    </source>
</evidence>
<dbReference type="SUPFAM" id="SSF51735">
    <property type="entry name" value="NAD(P)-binding Rossmann-fold domains"/>
    <property type="match status" value="1"/>
</dbReference>
<comment type="similarity">
    <text evidence="5">Belongs to the NAD(P)-dependent epimerase/dehydratase family. Dihydroflavonol-4-reductase subfamily.</text>
</comment>
<sequence length="283" mass="31562">MHLPNTYHFLPTALFRAATSPATDDPWKTEHLLALDGAKERLHLFEANLLEEGSFDPAVNGCNCVFHTASHVNLSSLNPHADLVDPAVKGTLNVLQSCTKVPYIERVVITSSMASVMVTGKSLKPGVVMDETWFSSPALCEEQKLYYHLSKTLTEQATLKFAEEHKIDLVTLHPGFVLGPLLQPVLNVTSEGMLNFIKKGQELFPDGTYRFVDVTYSSEAFEILHRLYSAISLPETCKKEKPVGPPFHVSKERAKSLGIDFLPLEVSLKDMVESFKEKNFLIF</sequence>
<evidence type="ECO:0000256" key="12">
    <source>
        <dbReference type="ARBA" id="ARBA00048870"/>
    </source>
</evidence>
<dbReference type="InterPro" id="IPR002225">
    <property type="entry name" value="3Beta_OHSteriod_DH/Estase"/>
</dbReference>
<organism evidence="15 16">
    <name type="scientific">Heracleum sosnowskyi</name>
    <dbReference type="NCBI Taxonomy" id="360622"/>
    <lineage>
        <taxon>Eukaryota</taxon>
        <taxon>Viridiplantae</taxon>
        <taxon>Streptophyta</taxon>
        <taxon>Embryophyta</taxon>
        <taxon>Tracheophyta</taxon>
        <taxon>Spermatophyta</taxon>
        <taxon>Magnoliopsida</taxon>
        <taxon>eudicotyledons</taxon>
        <taxon>Gunneridae</taxon>
        <taxon>Pentapetalae</taxon>
        <taxon>asterids</taxon>
        <taxon>campanulids</taxon>
        <taxon>Apiales</taxon>
        <taxon>Apiaceae</taxon>
        <taxon>Apioideae</taxon>
        <taxon>apioid superclade</taxon>
        <taxon>Tordylieae</taxon>
        <taxon>Tordyliinae</taxon>
        <taxon>Heracleum</taxon>
    </lineage>
</organism>
<comment type="function">
    <text evidence="6">Bifunctional enzyme involved in flavonoid metabolism.</text>
</comment>
<evidence type="ECO:0000259" key="14">
    <source>
        <dbReference type="Pfam" id="PF01073"/>
    </source>
</evidence>
<dbReference type="Gene3D" id="3.40.50.720">
    <property type="entry name" value="NAD(P)-binding Rossmann-like Domain"/>
    <property type="match status" value="1"/>
</dbReference>